<dbReference type="Pfam" id="PF04870">
    <property type="entry name" value="Moulting_cycle"/>
    <property type="match status" value="1"/>
</dbReference>
<proteinExistence type="predicted"/>
<sequence>MDSGRALKETKDLTRTARCLIKAKKLEEKSPILINAFAIAGSELNSKLKDRRPWLRNVVRLNLRKFGRKRRSRLFSDGESLRVRRSPHRLIASNILKSDAEFLEVSQQKVAPALLEATTSSPAHKLSTLFVSLFSKVSASELPKKWSTTYKKMLELQKKLEENEKLPGARVYDAAIYDLVTNDRISTEHSNKSVPFIPPFLKDVMGVVNSFSGGENARILSPRLAPLMPSKERSRGLLSPAVFPFYKDDSEQQILPIPKVLEDSGLNEKDRENVLEMIIEVSGARETVDNAMKVLNHLSSLGIGEELLSASEKIGESFEALRASFNNVQKKDLDQRGFTFMEVEQMRKLHKSQGLKEPEIDIQIEHYAALPKSKRMKALWETVSNIAGIHKRRSKRQGLASPSILQPTVLSPYQFAPVFGLSVLGPVVLSPNIFSPLILNPSVLGPWVLSPAIPLPFILSPYLLSPYVLSPLVMAPFILTPYVLSPNVINPYVLSPLILSPLVLCPDVISPMTLGGAVLSPSVLSPAVLSKSYFMVAVLSPSVLS</sequence>
<gene>
    <name evidence="1" type="primary">Necator_chrII.g8453</name>
    <name evidence="1" type="ORF">RB195_020659</name>
</gene>
<name>A0ABR1CM30_NECAM</name>
<comment type="caution">
    <text evidence="1">The sequence shown here is derived from an EMBL/GenBank/DDBJ whole genome shotgun (WGS) entry which is preliminary data.</text>
</comment>
<keyword evidence="2" id="KW-1185">Reference proteome</keyword>
<dbReference type="Proteomes" id="UP001303046">
    <property type="component" value="Unassembled WGS sequence"/>
</dbReference>
<evidence type="ECO:0000313" key="1">
    <source>
        <dbReference type="EMBL" id="KAK6738678.1"/>
    </source>
</evidence>
<dbReference type="EMBL" id="JAVFWL010000002">
    <property type="protein sequence ID" value="KAK6738678.1"/>
    <property type="molecule type" value="Genomic_DNA"/>
</dbReference>
<dbReference type="InterPro" id="IPR006954">
    <property type="entry name" value="Mlt-10-like"/>
</dbReference>
<accession>A0ABR1CM30</accession>
<dbReference type="PANTHER" id="PTHR21523">
    <property type="match status" value="1"/>
</dbReference>
<reference evidence="1 2" key="1">
    <citation type="submission" date="2023-08" db="EMBL/GenBank/DDBJ databases">
        <title>A Necator americanus chromosomal reference genome.</title>
        <authorList>
            <person name="Ilik V."/>
            <person name="Petrzelkova K.J."/>
            <person name="Pardy F."/>
            <person name="Fuh T."/>
            <person name="Niatou-Singa F.S."/>
            <person name="Gouil Q."/>
            <person name="Baker L."/>
            <person name="Ritchie M.E."/>
            <person name="Jex A.R."/>
            <person name="Gazzola D."/>
            <person name="Li H."/>
            <person name="Toshio Fujiwara R."/>
            <person name="Zhan B."/>
            <person name="Aroian R.V."/>
            <person name="Pafco B."/>
            <person name="Schwarz E.M."/>
        </authorList>
    </citation>
    <scope>NUCLEOTIDE SEQUENCE [LARGE SCALE GENOMIC DNA]</scope>
    <source>
        <strain evidence="1 2">Aroian</strain>
        <tissue evidence="1">Whole animal</tissue>
    </source>
</reference>
<organism evidence="1 2">
    <name type="scientific">Necator americanus</name>
    <name type="common">Human hookworm</name>
    <dbReference type="NCBI Taxonomy" id="51031"/>
    <lineage>
        <taxon>Eukaryota</taxon>
        <taxon>Metazoa</taxon>
        <taxon>Ecdysozoa</taxon>
        <taxon>Nematoda</taxon>
        <taxon>Chromadorea</taxon>
        <taxon>Rhabditida</taxon>
        <taxon>Rhabditina</taxon>
        <taxon>Rhabditomorpha</taxon>
        <taxon>Strongyloidea</taxon>
        <taxon>Ancylostomatidae</taxon>
        <taxon>Bunostominae</taxon>
        <taxon>Necator</taxon>
    </lineage>
</organism>
<evidence type="ECO:0000313" key="2">
    <source>
        <dbReference type="Proteomes" id="UP001303046"/>
    </source>
</evidence>
<dbReference type="PANTHER" id="PTHR21523:SF44">
    <property type="entry name" value="MLT-TEN (MLT-10) RELATED"/>
    <property type="match status" value="1"/>
</dbReference>
<protein>
    <submittedName>
        <fullName evidence="1">Uncharacterized protein</fullName>
    </submittedName>
</protein>